<dbReference type="Proteomes" id="UP000265160">
    <property type="component" value="LG15"/>
</dbReference>
<dbReference type="Pfam" id="PF13516">
    <property type="entry name" value="LRR_6"/>
    <property type="match status" value="5"/>
</dbReference>
<evidence type="ECO:0000313" key="4">
    <source>
        <dbReference type="Proteomes" id="UP000265160"/>
    </source>
</evidence>
<dbReference type="Gene3D" id="3.80.10.10">
    <property type="entry name" value="Ribonuclease Inhibitor"/>
    <property type="match status" value="2"/>
</dbReference>
<dbReference type="PRINTS" id="PR00019">
    <property type="entry name" value="LEURICHRPT"/>
</dbReference>
<dbReference type="SUPFAM" id="SSF52047">
    <property type="entry name" value="RNI-like"/>
    <property type="match status" value="1"/>
</dbReference>
<accession>A0A3P9CB46</accession>
<evidence type="ECO:0000313" key="3">
    <source>
        <dbReference type="Ensembl" id="ENSMZEP00005019224.1"/>
    </source>
</evidence>
<evidence type="ECO:0008006" key="5">
    <source>
        <dbReference type="Google" id="ProtNLM"/>
    </source>
</evidence>
<organism evidence="3 4">
    <name type="scientific">Maylandia zebra</name>
    <name type="common">zebra mbuna</name>
    <dbReference type="NCBI Taxonomy" id="106582"/>
    <lineage>
        <taxon>Eukaryota</taxon>
        <taxon>Metazoa</taxon>
        <taxon>Chordata</taxon>
        <taxon>Craniata</taxon>
        <taxon>Vertebrata</taxon>
        <taxon>Euteleostomi</taxon>
        <taxon>Actinopterygii</taxon>
        <taxon>Neopterygii</taxon>
        <taxon>Teleostei</taxon>
        <taxon>Neoteleostei</taxon>
        <taxon>Acanthomorphata</taxon>
        <taxon>Ovalentaria</taxon>
        <taxon>Cichlomorphae</taxon>
        <taxon>Cichliformes</taxon>
        <taxon>Cichlidae</taxon>
        <taxon>African cichlids</taxon>
        <taxon>Pseudocrenilabrinae</taxon>
        <taxon>Haplochromini</taxon>
        <taxon>Maylandia</taxon>
        <taxon>Maylandia zebra complex</taxon>
    </lineage>
</organism>
<dbReference type="InterPro" id="IPR032675">
    <property type="entry name" value="LRR_dom_sf"/>
</dbReference>
<dbReference type="PANTHER" id="PTHR24106">
    <property type="entry name" value="NACHT, LRR AND CARD DOMAINS-CONTAINING"/>
    <property type="match status" value="1"/>
</dbReference>
<dbReference type="PROSITE" id="PS51450">
    <property type="entry name" value="LRR"/>
    <property type="match status" value="2"/>
</dbReference>
<reference evidence="3" key="2">
    <citation type="submission" date="2025-08" db="UniProtKB">
        <authorList>
            <consortium name="Ensembl"/>
        </authorList>
    </citation>
    <scope>IDENTIFICATION</scope>
</reference>
<sequence>QTFSYMFYLKLLVPDMRCGCYGVLSCCNLSERSCKALSSVLRSQSCRLTELDLSNNKLQDLGAKQLCTGLESPHCKLKILRLSGCMITAEGCVALASAMRGNPYHLTELDLSYNHLGDFGVRLLSARLRDPLSTLETLRLGGCHLSEALSTVLCSESCSLRELDLSNNDLQDSGVRGLLAGLESPHCKLETLRLCPADSFVYPDQCLKLTYNTVLNTISFNNFSLSGCLIRYDGCASLAAALRSNPSHLRKLDLSYNHPGDSGVGLLSTGLKNPLWRLGILKYDS</sequence>
<dbReference type="Ensembl" id="ENSMZET00005019844.1">
    <property type="protein sequence ID" value="ENSMZEP00005019224.1"/>
    <property type="gene ID" value="ENSMZEG00005014433.1"/>
</dbReference>
<protein>
    <recommendedName>
        <fullName evidence="5">NACHT LRR and PYD domain-containing protein</fullName>
    </recommendedName>
</protein>
<dbReference type="InterPro" id="IPR001611">
    <property type="entry name" value="Leu-rich_rpt"/>
</dbReference>
<dbReference type="AlphaFoldDB" id="A0A3P9CB46"/>
<keyword evidence="2" id="KW-0677">Repeat</keyword>
<reference evidence="3 4" key="1">
    <citation type="journal article" date="2014" name="Nature">
        <title>The genomic substrate for adaptive radiation in African cichlid fish.</title>
        <authorList>
            <person name="Brawand D."/>
            <person name="Wagner C.E."/>
            <person name="Li Y.I."/>
            <person name="Malinsky M."/>
            <person name="Keller I."/>
            <person name="Fan S."/>
            <person name="Simakov O."/>
            <person name="Ng A.Y."/>
            <person name="Lim Z.W."/>
            <person name="Bezault E."/>
            <person name="Turner-Maier J."/>
            <person name="Johnson J."/>
            <person name="Alcazar R."/>
            <person name="Noh H.J."/>
            <person name="Russell P."/>
            <person name="Aken B."/>
            <person name="Alfoldi J."/>
            <person name="Amemiya C."/>
            <person name="Azzouzi N."/>
            <person name="Baroiller J.F."/>
            <person name="Barloy-Hubler F."/>
            <person name="Berlin A."/>
            <person name="Bloomquist R."/>
            <person name="Carleton K.L."/>
            <person name="Conte M.A."/>
            <person name="D'Cotta H."/>
            <person name="Eshel O."/>
            <person name="Gaffney L."/>
            <person name="Galibert F."/>
            <person name="Gante H.F."/>
            <person name="Gnerre S."/>
            <person name="Greuter L."/>
            <person name="Guyon R."/>
            <person name="Haddad N.S."/>
            <person name="Haerty W."/>
            <person name="Harris R.M."/>
            <person name="Hofmann H.A."/>
            <person name="Hourlier T."/>
            <person name="Hulata G."/>
            <person name="Jaffe D.B."/>
            <person name="Lara M."/>
            <person name="Lee A.P."/>
            <person name="MacCallum I."/>
            <person name="Mwaiko S."/>
            <person name="Nikaido M."/>
            <person name="Nishihara H."/>
            <person name="Ozouf-Costaz C."/>
            <person name="Penman D.J."/>
            <person name="Przybylski D."/>
            <person name="Rakotomanga M."/>
            <person name="Renn S.C.P."/>
            <person name="Ribeiro F.J."/>
            <person name="Ron M."/>
            <person name="Salzburger W."/>
            <person name="Sanchez-Pulido L."/>
            <person name="Santos M.E."/>
            <person name="Searle S."/>
            <person name="Sharpe T."/>
            <person name="Swofford R."/>
            <person name="Tan F.J."/>
            <person name="Williams L."/>
            <person name="Young S."/>
            <person name="Yin S."/>
            <person name="Okada N."/>
            <person name="Kocher T.D."/>
            <person name="Miska E.A."/>
            <person name="Lander E.S."/>
            <person name="Venkatesh B."/>
            <person name="Fernald R.D."/>
            <person name="Meyer A."/>
            <person name="Ponting C.P."/>
            <person name="Streelman J.T."/>
            <person name="Lindblad-Toh K."/>
            <person name="Seehausen O."/>
            <person name="Di Palma F."/>
        </authorList>
    </citation>
    <scope>NUCLEOTIDE SEQUENCE</scope>
</reference>
<proteinExistence type="predicted"/>
<dbReference type="SMART" id="SM00368">
    <property type="entry name" value="LRR_RI"/>
    <property type="match status" value="7"/>
</dbReference>
<name>A0A3P9CB46_9CICH</name>
<reference evidence="3" key="3">
    <citation type="submission" date="2025-09" db="UniProtKB">
        <authorList>
            <consortium name="Ensembl"/>
        </authorList>
    </citation>
    <scope>IDENTIFICATION</scope>
</reference>
<keyword evidence="1" id="KW-0433">Leucine-rich repeat</keyword>
<evidence type="ECO:0000256" key="2">
    <source>
        <dbReference type="ARBA" id="ARBA00022737"/>
    </source>
</evidence>
<evidence type="ECO:0000256" key="1">
    <source>
        <dbReference type="ARBA" id="ARBA00022614"/>
    </source>
</evidence>
<keyword evidence="4" id="KW-1185">Reference proteome</keyword>
<dbReference type="GeneTree" id="ENSGT01150000286904"/>
<dbReference type="InterPro" id="IPR051261">
    <property type="entry name" value="NLR"/>
</dbReference>